<dbReference type="Proteomes" id="UP000001203">
    <property type="component" value="Chromosome circular"/>
</dbReference>
<dbReference type="KEGG" id="cyt:cce_3818"/>
<dbReference type="AlphaFoldDB" id="B1WNY7"/>
<keyword evidence="2" id="KW-1185">Reference proteome</keyword>
<dbReference type="HOGENOM" id="CLU_3078968_0_0_3"/>
<dbReference type="EMBL" id="CP000806">
    <property type="protein sequence ID" value="ACB53166.1"/>
    <property type="molecule type" value="Genomic_DNA"/>
</dbReference>
<protein>
    <submittedName>
        <fullName evidence="1">Uncharacterized protein</fullName>
    </submittedName>
</protein>
<name>B1WNY7_CROS5</name>
<reference evidence="1 2" key="1">
    <citation type="journal article" date="2008" name="Proc. Natl. Acad. Sci. U.S.A.">
        <title>The genome of Cyanothece 51142, a unicellular diazotrophic cyanobacterium important in the marine nitrogen cycle.</title>
        <authorList>
            <person name="Welsh E.A."/>
            <person name="Liberton M."/>
            <person name="Stoeckel J."/>
            <person name="Loh T."/>
            <person name="Elvitigala T."/>
            <person name="Wang C."/>
            <person name="Wollam A."/>
            <person name="Fulton R.S."/>
            <person name="Clifton S.W."/>
            <person name="Jacobs J.M."/>
            <person name="Aurora R."/>
            <person name="Ghosh B.K."/>
            <person name="Sherman L.A."/>
            <person name="Smith R.D."/>
            <person name="Wilson R.K."/>
            <person name="Pakrasi H.B."/>
        </authorList>
    </citation>
    <scope>NUCLEOTIDE SEQUENCE [LARGE SCALE GENOMIC DNA]</scope>
    <source>
        <strain evidence="2">ATCC 51142 / BH68</strain>
    </source>
</reference>
<evidence type="ECO:0000313" key="1">
    <source>
        <dbReference type="EMBL" id="ACB53166.1"/>
    </source>
</evidence>
<gene>
    <name evidence="1" type="ordered locus">cce_3818</name>
</gene>
<accession>B1WNY7</accession>
<dbReference type="eggNOG" id="COG3385">
    <property type="taxonomic scope" value="Bacteria"/>
</dbReference>
<sequence length="52" mass="6024">MSFYLIDEISGIYRGIMIAIPLQEWEVFALMSLIEFSKLLRDLANCINLDTL</sequence>
<organism evidence="1 2">
    <name type="scientific">Crocosphaera subtropica (strain ATCC 51142 / BH68)</name>
    <name type="common">Cyanothece sp. (strain ATCC 51142)</name>
    <dbReference type="NCBI Taxonomy" id="43989"/>
    <lineage>
        <taxon>Bacteria</taxon>
        <taxon>Bacillati</taxon>
        <taxon>Cyanobacteriota</taxon>
        <taxon>Cyanophyceae</taxon>
        <taxon>Oscillatoriophycideae</taxon>
        <taxon>Chroococcales</taxon>
        <taxon>Aphanothecaceae</taxon>
        <taxon>Crocosphaera</taxon>
        <taxon>Crocosphaera subtropica</taxon>
    </lineage>
</organism>
<proteinExistence type="predicted"/>
<evidence type="ECO:0000313" key="2">
    <source>
        <dbReference type="Proteomes" id="UP000001203"/>
    </source>
</evidence>